<dbReference type="AlphaFoldDB" id="A0A3D8SDS0"/>
<protein>
    <submittedName>
        <fullName evidence="2">Glycoside hydrolase family 76 protein</fullName>
    </submittedName>
</protein>
<gene>
    <name evidence="2" type="ORF">BP6252_02070</name>
</gene>
<dbReference type="Pfam" id="PF03663">
    <property type="entry name" value="Glyco_hydro_76"/>
    <property type="match status" value="1"/>
</dbReference>
<organism evidence="2 3">
    <name type="scientific">Coleophoma cylindrospora</name>
    <dbReference type="NCBI Taxonomy" id="1849047"/>
    <lineage>
        <taxon>Eukaryota</taxon>
        <taxon>Fungi</taxon>
        <taxon>Dikarya</taxon>
        <taxon>Ascomycota</taxon>
        <taxon>Pezizomycotina</taxon>
        <taxon>Leotiomycetes</taxon>
        <taxon>Helotiales</taxon>
        <taxon>Dermateaceae</taxon>
        <taxon>Coleophoma</taxon>
    </lineage>
</organism>
<dbReference type="Gene3D" id="1.50.10.20">
    <property type="match status" value="1"/>
</dbReference>
<dbReference type="PANTHER" id="PTHR47791:SF3">
    <property type="entry name" value="MEIOTICALLY UP-REGULATED GENE 191 PROTEIN"/>
    <property type="match status" value="1"/>
</dbReference>
<dbReference type="PANTHER" id="PTHR47791">
    <property type="entry name" value="MEIOTICALLY UP-REGULATED GENE 191 PROTEIN"/>
    <property type="match status" value="1"/>
</dbReference>
<keyword evidence="2" id="KW-0378">Hydrolase</keyword>
<dbReference type="Proteomes" id="UP000256645">
    <property type="component" value="Unassembled WGS sequence"/>
</dbReference>
<reference evidence="2 3" key="1">
    <citation type="journal article" date="2018" name="IMA Fungus">
        <title>IMA Genome-F 9: Draft genome sequence of Annulohypoxylon stygium, Aspergillus mulundensis, Berkeleyomyces basicola (syn. Thielaviopsis basicola), Ceratocystis smalleyi, two Cercospora beticola strains, Coleophoma cylindrospora, Fusarium fracticaudum, Phialophora cf. hyalina, and Morchella septimelata.</title>
        <authorList>
            <person name="Wingfield B.D."/>
            <person name="Bills G.F."/>
            <person name="Dong Y."/>
            <person name="Huang W."/>
            <person name="Nel W.J."/>
            <person name="Swalarsk-Parry B.S."/>
            <person name="Vaghefi N."/>
            <person name="Wilken P.M."/>
            <person name="An Z."/>
            <person name="de Beer Z.W."/>
            <person name="De Vos L."/>
            <person name="Chen L."/>
            <person name="Duong T.A."/>
            <person name="Gao Y."/>
            <person name="Hammerbacher A."/>
            <person name="Kikkert J.R."/>
            <person name="Li Y."/>
            <person name="Li H."/>
            <person name="Li K."/>
            <person name="Li Q."/>
            <person name="Liu X."/>
            <person name="Ma X."/>
            <person name="Naidoo K."/>
            <person name="Pethybridge S.J."/>
            <person name="Sun J."/>
            <person name="Steenkamp E.T."/>
            <person name="van der Nest M.A."/>
            <person name="van Wyk S."/>
            <person name="Wingfield M.J."/>
            <person name="Xiong C."/>
            <person name="Yue Q."/>
            <person name="Zhang X."/>
        </authorList>
    </citation>
    <scope>NUCLEOTIDE SEQUENCE [LARGE SCALE GENOMIC DNA]</scope>
    <source>
        <strain evidence="2 3">BP6252</strain>
    </source>
</reference>
<proteinExistence type="predicted"/>
<dbReference type="InterPro" id="IPR005198">
    <property type="entry name" value="Glyco_hydro_76"/>
</dbReference>
<comment type="caution">
    <text evidence="2">The sequence shown here is derived from an EMBL/GenBank/DDBJ whole genome shotgun (WGS) entry which is preliminary data.</text>
</comment>
<feature type="chain" id="PRO_5017627793" evidence="1">
    <location>
        <begin position="29"/>
        <end position="378"/>
    </location>
</feature>
<feature type="signal peptide" evidence="1">
    <location>
        <begin position="1"/>
        <end position="28"/>
    </location>
</feature>
<dbReference type="STRING" id="1849047.A0A3D8SDS0"/>
<dbReference type="InterPro" id="IPR053169">
    <property type="entry name" value="MUG_Protein"/>
</dbReference>
<keyword evidence="3" id="KW-1185">Reference proteome</keyword>
<dbReference type="InterPro" id="IPR008928">
    <property type="entry name" value="6-hairpin_glycosidase_sf"/>
</dbReference>
<keyword evidence="1" id="KW-0732">Signal</keyword>
<sequence length="378" mass="41832">MPNSQHFRALQRMLLVVVLILFSYQVQASPNTTHPEDASRPAEKAGNALESLMTWYNSTTGRWGNDSVVPWWLSGNALQATLDYMDKTGSREYMSDAKSTIAIQRAPLTWWPEGDGDFRADSTDDTGWWALANVKMYSLTGDEQYLTIAKEDEAYMYSYRDNGSCGGGILWDIPTKTYNNAISNELYLLLAISIHNSIPGDTYYLGQATREWNFFKNSGMINNASLVNDGLTETNTSCINNNGITWTYNQGVILGGLTELYKATGEYGFILTARSIADAVIASPLLTQNGTLTETCESDGTCDLNAPAYKGIFVRYLSQLNSVLPNRPYSSFLNAQVVSMYNLDRNSTNFYGLHWAGPLEDVDIGTQISAVSLLTAVL</sequence>
<dbReference type="GO" id="GO:0016787">
    <property type="term" value="F:hydrolase activity"/>
    <property type="evidence" value="ECO:0007669"/>
    <property type="project" value="UniProtKB-KW"/>
</dbReference>
<evidence type="ECO:0000313" key="3">
    <source>
        <dbReference type="Proteomes" id="UP000256645"/>
    </source>
</evidence>
<dbReference type="SUPFAM" id="SSF48208">
    <property type="entry name" value="Six-hairpin glycosidases"/>
    <property type="match status" value="1"/>
</dbReference>
<name>A0A3D8SDS0_9HELO</name>
<dbReference type="OrthoDB" id="9984024at2759"/>
<dbReference type="EMBL" id="PDLM01000002">
    <property type="protein sequence ID" value="RDW84480.1"/>
    <property type="molecule type" value="Genomic_DNA"/>
</dbReference>
<evidence type="ECO:0000256" key="1">
    <source>
        <dbReference type="SAM" id="SignalP"/>
    </source>
</evidence>
<accession>A0A3D8SDS0</accession>
<dbReference type="GO" id="GO:0005975">
    <property type="term" value="P:carbohydrate metabolic process"/>
    <property type="evidence" value="ECO:0007669"/>
    <property type="project" value="InterPro"/>
</dbReference>
<evidence type="ECO:0000313" key="2">
    <source>
        <dbReference type="EMBL" id="RDW84480.1"/>
    </source>
</evidence>